<keyword evidence="2" id="KW-1133">Transmembrane helix</keyword>
<accession>J3JGR2</accession>
<keyword evidence="2" id="KW-0472">Membrane</keyword>
<dbReference type="Proteomes" id="UP000007813">
    <property type="component" value="Unassembled WGS sequence"/>
</dbReference>
<evidence type="ECO:0000256" key="1">
    <source>
        <dbReference type="SAM" id="MobiDB-lite"/>
    </source>
</evidence>
<dbReference type="InterPro" id="IPR055972">
    <property type="entry name" value="DUF7550"/>
</dbReference>
<protein>
    <submittedName>
        <fullName evidence="3">Uncharacterized protein</fullName>
    </submittedName>
</protein>
<proteinExistence type="predicted"/>
<feature type="transmembrane region" description="Helical" evidence="2">
    <location>
        <begin position="34"/>
        <end position="55"/>
    </location>
</feature>
<evidence type="ECO:0000256" key="2">
    <source>
        <dbReference type="SAM" id="Phobius"/>
    </source>
</evidence>
<dbReference type="RefSeq" id="WP_009366071.1">
    <property type="nucleotide sequence ID" value="NZ_ALJD01000003.1"/>
</dbReference>
<dbReference type="Pfam" id="PF24418">
    <property type="entry name" value="DUF7550"/>
    <property type="match status" value="1"/>
</dbReference>
<reference evidence="3 4" key="1">
    <citation type="journal article" date="2012" name="J. Bacteriol.">
        <title>Draft Genome Sequence of the Extremely Halophilic Archaeon Halogranum salarium B-1T.</title>
        <authorList>
            <person name="Kim K.K."/>
            <person name="Lee K.C."/>
            <person name="Lee J.S."/>
        </authorList>
    </citation>
    <scope>NUCLEOTIDE SEQUENCE [LARGE SCALE GENOMIC DNA]</scope>
    <source>
        <strain evidence="3 4">B-1</strain>
    </source>
</reference>
<evidence type="ECO:0000313" key="3">
    <source>
        <dbReference type="EMBL" id="EJN60354.1"/>
    </source>
</evidence>
<dbReference type="OrthoDB" id="68290at1644055"/>
<sequence>MDDSHTGEHDSHDHGGNEEGRITSPMQSFTMSQVGTGVVVTLVGLAVVFGVPLLLA</sequence>
<feature type="region of interest" description="Disordered" evidence="1">
    <location>
        <begin position="1"/>
        <end position="28"/>
    </location>
</feature>
<feature type="compositionally biased region" description="Basic and acidic residues" evidence="1">
    <location>
        <begin position="1"/>
        <end position="21"/>
    </location>
</feature>
<gene>
    <name evidence="3" type="ORF">HSB1_09570</name>
</gene>
<dbReference type="eggNOG" id="arCOG08159">
    <property type="taxonomic scope" value="Archaea"/>
</dbReference>
<organism evidence="3 4">
    <name type="scientific">Halogranum salarium B-1</name>
    <dbReference type="NCBI Taxonomy" id="1210908"/>
    <lineage>
        <taxon>Archaea</taxon>
        <taxon>Methanobacteriati</taxon>
        <taxon>Methanobacteriota</taxon>
        <taxon>Stenosarchaea group</taxon>
        <taxon>Halobacteria</taxon>
        <taxon>Halobacteriales</taxon>
        <taxon>Haloferacaceae</taxon>
    </lineage>
</organism>
<dbReference type="EMBL" id="ALJD01000003">
    <property type="protein sequence ID" value="EJN60354.1"/>
    <property type="molecule type" value="Genomic_DNA"/>
</dbReference>
<keyword evidence="2" id="KW-0812">Transmembrane</keyword>
<comment type="caution">
    <text evidence="3">The sequence shown here is derived from an EMBL/GenBank/DDBJ whole genome shotgun (WGS) entry which is preliminary data.</text>
</comment>
<name>J3JGR2_9EURY</name>
<dbReference type="AlphaFoldDB" id="J3JGR2"/>
<evidence type="ECO:0000313" key="4">
    <source>
        <dbReference type="Proteomes" id="UP000007813"/>
    </source>
</evidence>